<proteinExistence type="predicted"/>
<evidence type="ECO:0000256" key="2">
    <source>
        <dbReference type="ARBA" id="ARBA00023054"/>
    </source>
</evidence>
<comment type="caution">
    <text evidence="4">The sequence shown here is derived from an EMBL/GenBank/DDBJ whole genome shotgun (WGS) entry which is preliminary data.</text>
</comment>
<evidence type="ECO:0000256" key="1">
    <source>
        <dbReference type="ARBA" id="ARBA00004196"/>
    </source>
</evidence>
<keyword evidence="3" id="KW-1133">Transmembrane helix</keyword>
<protein>
    <recommendedName>
        <fullName evidence="6">Efflux transporter, RND family, MFP subunit</fullName>
    </recommendedName>
</protein>
<dbReference type="Gene3D" id="2.40.420.20">
    <property type="match status" value="1"/>
</dbReference>
<dbReference type="PATRIC" id="fig|28229.4.peg.1123"/>
<dbReference type="OrthoDB" id="9806939at2"/>
<dbReference type="Proteomes" id="UP000029843">
    <property type="component" value="Unassembled WGS sequence"/>
</dbReference>
<reference evidence="4 5" key="1">
    <citation type="submission" date="2014-08" db="EMBL/GenBank/DDBJ databases">
        <title>Genomic and Phenotypic Diversity of Colwellia psychrerythraea strains from Disparate Marine Basins.</title>
        <authorList>
            <person name="Techtmann S.M."/>
            <person name="Stelling S.C."/>
            <person name="Utturkar S.M."/>
            <person name="Alshibli N."/>
            <person name="Harris A."/>
            <person name="Brown S.D."/>
            <person name="Hazen T.C."/>
        </authorList>
    </citation>
    <scope>NUCLEOTIDE SEQUENCE [LARGE SCALE GENOMIC DNA]</scope>
    <source>
        <strain evidence="4 5">ND2E</strain>
    </source>
</reference>
<comment type="subcellular location">
    <subcellularLocation>
        <location evidence="1">Cell envelope</location>
    </subcellularLocation>
</comment>
<accession>A0A099KVG3</accession>
<dbReference type="GO" id="GO:0030313">
    <property type="term" value="C:cell envelope"/>
    <property type="evidence" value="ECO:0007669"/>
    <property type="project" value="UniProtKB-SubCell"/>
</dbReference>
<dbReference type="Gene3D" id="1.10.287.470">
    <property type="entry name" value="Helix hairpin bin"/>
    <property type="match status" value="1"/>
</dbReference>
<organism evidence="4 5">
    <name type="scientific">Colwellia psychrerythraea</name>
    <name type="common">Vibrio psychroerythus</name>
    <dbReference type="NCBI Taxonomy" id="28229"/>
    <lineage>
        <taxon>Bacteria</taxon>
        <taxon>Pseudomonadati</taxon>
        <taxon>Pseudomonadota</taxon>
        <taxon>Gammaproteobacteria</taxon>
        <taxon>Alteromonadales</taxon>
        <taxon>Colwelliaceae</taxon>
        <taxon>Colwellia</taxon>
    </lineage>
</organism>
<keyword evidence="3" id="KW-0812">Transmembrane</keyword>
<dbReference type="Gene3D" id="2.40.50.100">
    <property type="match status" value="1"/>
</dbReference>
<keyword evidence="3" id="KW-0472">Membrane</keyword>
<dbReference type="EMBL" id="JQED01000007">
    <property type="protein sequence ID" value="KGJ94165.1"/>
    <property type="molecule type" value="Genomic_DNA"/>
</dbReference>
<dbReference type="AlphaFoldDB" id="A0A099KVG3"/>
<name>A0A099KVG3_COLPS</name>
<evidence type="ECO:0000313" key="5">
    <source>
        <dbReference type="Proteomes" id="UP000029843"/>
    </source>
</evidence>
<keyword evidence="2" id="KW-0175">Coiled coil</keyword>
<evidence type="ECO:0000313" key="4">
    <source>
        <dbReference type="EMBL" id="KGJ94165.1"/>
    </source>
</evidence>
<feature type="transmembrane region" description="Helical" evidence="3">
    <location>
        <begin position="12"/>
        <end position="31"/>
    </location>
</feature>
<dbReference type="InterPro" id="IPR050465">
    <property type="entry name" value="UPF0194_transport"/>
</dbReference>
<evidence type="ECO:0000256" key="3">
    <source>
        <dbReference type="SAM" id="Phobius"/>
    </source>
</evidence>
<dbReference type="PANTHER" id="PTHR32347">
    <property type="entry name" value="EFFLUX SYSTEM COMPONENT YKNX-RELATED"/>
    <property type="match status" value="1"/>
</dbReference>
<sequence length="416" mass="46599" precursor="true">MRIPEKNSNRLIHFKKIFVVISVASILVFAWSRLHAMSNITEVSLEDFIIATVERGDLIREVRAPGTIVPIDLNFLSATSHGRVKEILLKASDEVDIGSVIMVLDNPNLSQAVDEAKFEVEVLQAAYNSLQQRWQQSILKQRIVVADFGARYEMSKLRRQANQRLLKTGAVSNIDYNESILLEQQLKFQHKLEVELLENIPALKQAELLAAQAQTNKARRQLALQEKLADDLYVKATTKGVVQEVTLQVGEPFSIGTVLARIAQQDNLKAELQVQESQVKDVKKGQTVTLSVGGHMLQGTVRRINPSVEQGVVKVDVFFIDEILKGARPDLRIEGVIKLEHLEGILKLKRPVFTQEYASSSLFVVNETNTSAIRQQIKFGRSSVDDIEVLSSLKAGDQVIVSSTNKYNELKQLSLR</sequence>
<dbReference type="Gene3D" id="2.40.30.170">
    <property type="match status" value="1"/>
</dbReference>
<gene>
    <name evidence="4" type="ORF">ND2E_2098</name>
</gene>
<evidence type="ECO:0008006" key="6">
    <source>
        <dbReference type="Google" id="ProtNLM"/>
    </source>
</evidence>
<dbReference type="PANTHER" id="PTHR32347:SF23">
    <property type="entry name" value="BLL5650 PROTEIN"/>
    <property type="match status" value="1"/>
</dbReference>